<evidence type="ECO:0000256" key="5">
    <source>
        <dbReference type="ARBA" id="ARBA00010231"/>
    </source>
</evidence>
<evidence type="ECO:0000256" key="1">
    <source>
        <dbReference type="ARBA" id="ARBA00000439"/>
    </source>
</evidence>
<dbReference type="Pfam" id="PF02446">
    <property type="entry name" value="Glyco_hydro_77"/>
    <property type="match status" value="1"/>
</dbReference>
<dbReference type="GO" id="GO:0005829">
    <property type="term" value="C:cytosol"/>
    <property type="evidence" value="ECO:0007669"/>
    <property type="project" value="TreeGrafter"/>
</dbReference>
<evidence type="ECO:0000256" key="6">
    <source>
        <dbReference type="ARBA" id="ARBA00020295"/>
    </source>
</evidence>
<evidence type="ECO:0000256" key="14">
    <source>
        <dbReference type="ARBA" id="ARBA00031423"/>
    </source>
</evidence>
<comment type="catalytic activity">
    <reaction evidence="2">
        <text>alpha-D-glucose 1-phosphate = alpha-D-glucose 6-phosphate</text>
        <dbReference type="Rhea" id="RHEA:23536"/>
        <dbReference type="ChEBI" id="CHEBI:58225"/>
        <dbReference type="ChEBI" id="CHEBI:58601"/>
        <dbReference type="EC" id="5.4.2.2"/>
    </reaction>
</comment>
<evidence type="ECO:0000259" key="17">
    <source>
        <dbReference type="Pfam" id="PF02878"/>
    </source>
</evidence>
<dbReference type="NCBIfam" id="TIGR00217">
    <property type="entry name" value="malQ"/>
    <property type="match status" value="1"/>
</dbReference>
<sequence>MLGRAAAALGARGADFLGVNPIHAGFATDDGATSPYSPAHRARLDTRHIALSMAPGGASGPLIDHPAEGAAHRAALRAAFADAPDPPGFAAWRAQEGGGLEGFAIHQALSERFGPHWPAWPAAFRDPARAEVAAFAARNPAEVTFHAWAQWMAHSQLAQAQARARASGMRHGLYLDLAVGTHPDGAETWADPDLYAREVSLGAPPDDFGPFGQSWGLAPLRPDRLLARDMAPFAAILRAQFRHAGLLRIDHILGFARAFWVPPGLPGAYVTMPRAALLAVARLEAARAGAALVGEDLGVIPDGLRADLAASGVLGCRVAMFERDGGGFRPPGQYPPDVLASFSTHDLPTLHGWRAARDIDWWERLGNLDAGTADHHRAVRRGDVAALDAALDAEGAWAGDASVAEAVHRFVAATPAALVAVQAEDVFECVEQANLPGTVHTHPNWCRRLPVPVAAFDTDPRLQRTARLMAHAGRTEEREMPETLRVTTHPTRPIAGQKPGTSGLRKKTRVFMEPHYLENFVQALFNALHGAEGKTFVLGGDGRYFNDRAAQVILRMAAAQGAERVIVGQGALLSTPAASHLIRARRTDGGIILSASHNPGGADEDFGIKFNTPNGGPAAEAITTAIHAETERLSEYRILEAHDIDLSHIGTHDLAGMVVEVVDPVADYAALMEELFDFDAIRGLFRSGFRMKFDAMHAITGPYAAHILEHMLGAPMGTVVNATPQPDFGGHHPDPNPTHARLLYEHLMGDHAPEFGAASDGDGDRNMILGRGIYVSPSDSLAVIAANAHLAPGWSGGLRGVARSMPTSRAVDRVAAARGWDAYATPTGWKFFGSLLDSGRVSLCGEESFGTGADHVREKDGLWAVLMWLNILAHRRQSVAEVLADHWREYGRDYYSRHDYEGVDAAGAAALMDALRGRLDALAGTVAGPLTVSGARDFAYTDPVDGATATGQGLEIDFEGGARAVLRLSGTGTEGATLRVYLERPEAALDLDPARALEPVVQAVAALADIAGHTGRTAPDVVT</sequence>
<dbReference type="Pfam" id="PF24947">
    <property type="entry name" value="PGM1_C_vert_fung"/>
    <property type="match status" value="1"/>
</dbReference>
<evidence type="ECO:0000256" key="10">
    <source>
        <dbReference type="ARBA" id="ARBA00022723"/>
    </source>
</evidence>
<dbReference type="InterPro" id="IPR036900">
    <property type="entry name" value="A-D-PHexomutase_C_sf"/>
</dbReference>
<comment type="catalytic activity">
    <reaction evidence="1 16">
        <text>Transfers a segment of a (1-&gt;4)-alpha-D-glucan to a new position in an acceptor, which may be glucose or a (1-&gt;4)-alpha-D-glucan.</text>
        <dbReference type="EC" id="2.4.1.25"/>
    </reaction>
</comment>
<protein>
    <recommendedName>
        <fullName evidence="6 16">4-alpha-glucanotransferase</fullName>
        <ecNumber evidence="16">2.4.1.25</ecNumber>
    </recommendedName>
    <alternativeName>
        <fullName evidence="14 16">Amylomaltase</fullName>
    </alternativeName>
    <alternativeName>
        <fullName evidence="15 16">Disproportionating enzyme</fullName>
    </alternativeName>
</protein>
<comment type="cofactor">
    <cofactor evidence="3">
        <name>Mg(2+)</name>
        <dbReference type="ChEBI" id="CHEBI:18420"/>
    </cofactor>
</comment>
<proteinExistence type="inferred from homology"/>
<evidence type="ECO:0000256" key="7">
    <source>
        <dbReference type="ARBA" id="ARBA00022553"/>
    </source>
</evidence>
<evidence type="ECO:0000256" key="2">
    <source>
        <dbReference type="ARBA" id="ARBA00000443"/>
    </source>
</evidence>
<dbReference type="Gene3D" id="3.40.120.10">
    <property type="entry name" value="Alpha-D-Glucose-1,6-Bisphosphate, subunit A, domain 3"/>
    <property type="match status" value="3"/>
</dbReference>
<evidence type="ECO:0000259" key="19">
    <source>
        <dbReference type="Pfam" id="PF02880"/>
    </source>
</evidence>
<dbReference type="GO" id="GO:0004614">
    <property type="term" value="F:phosphoglucomutase activity"/>
    <property type="evidence" value="ECO:0007669"/>
    <property type="project" value="UniProtKB-EC"/>
</dbReference>
<dbReference type="InterPro" id="IPR045244">
    <property type="entry name" value="PGM"/>
</dbReference>
<dbReference type="EC" id="2.4.1.25" evidence="16"/>
<dbReference type="PROSITE" id="PS00710">
    <property type="entry name" value="PGM_PMM"/>
    <property type="match status" value="1"/>
</dbReference>
<keyword evidence="13 16" id="KW-0119">Carbohydrate metabolism</keyword>
<dbReference type="FunFam" id="3.40.120.10:FF:000004">
    <property type="entry name" value="Phosphoglucomutase 5"/>
    <property type="match status" value="1"/>
</dbReference>
<dbReference type="NCBIfam" id="NF005737">
    <property type="entry name" value="PRK07564.1-1"/>
    <property type="match status" value="1"/>
</dbReference>
<evidence type="ECO:0000256" key="12">
    <source>
        <dbReference type="ARBA" id="ARBA00023235"/>
    </source>
</evidence>
<dbReference type="SUPFAM" id="SSF53738">
    <property type="entry name" value="Phosphoglucomutase, first 3 domains"/>
    <property type="match status" value="3"/>
</dbReference>
<evidence type="ECO:0000256" key="4">
    <source>
        <dbReference type="ARBA" id="ARBA00005684"/>
    </source>
</evidence>
<dbReference type="Pfam" id="PF02878">
    <property type="entry name" value="PGM_PMM_I"/>
    <property type="match status" value="1"/>
</dbReference>
<dbReference type="PRINTS" id="PR00509">
    <property type="entry name" value="PGMPMM"/>
</dbReference>
<keyword evidence="11" id="KW-0460">Magnesium</keyword>
<evidence type="ECO:0000256" key="13">
    <source>
        <dbReference type="ARBA" id="ARBA00023277"/>
    </source>
</evidence>
<evidence type="ECO:0000313" key="21">
    <source>
        <dbReference type="Proteomes" id="UP000706333"/>
    </source>
</evidence>
<dbReference type="PANTHER" id="PTHR22573">
    <property type="entry name" value="PHOSPHOHEXOMUTASE FAMILY MEMBER"/>
    <property type="match status" value="1"/>
</dbReference>
<evidence type="ECO:0000256" key="11">
    <source>
        <dbReference type="ARBA" id="ARBA00022842"/>
    </source>
</evidence>
<dbReference type="InterPro" id="IPR005846">
    <property type="entry name" value="A-D-PHexomutase_a/b/a-III"/>
</dbReference>
<keyword evidence="8 16" id="KW-0328">Glycosyltransferase</keyword>
<comment type="caution">
    <text evidence="20">The sequence shown here is derived from an EMBL/GenBank/DDBJ whole genome shotgun (WGS) entry which is preliminary data.</text>
</comment>
<dbReference type="InterPro" id="IPR005841">
    <property type="entry name" value="Alpha-D-phosphohexomutase_SF"/>
</dbReference>
<dbReference type="SUPFAM" id="SSF51445">
    <property type="entry name" value="(Trans)glycosidases"/>
    <property type="match status" value="1"/>
</dbReference>
<dbReference type="InterPro" id="IPR016055">
    <property type="entry name" value="A-D-PHexomutase_a/b/a-I/II/III"/>
</dbReference>
<dbReference type="InterPro" id="IPR017853">
    <property type="entry name" value="GH"/>
</dbReference>
<comment type="similarity">
    <text evidence="5">Belongs to the phosphohexose mutase family.</text>
</comment>
<dbReference type="GO" id="GO:0000287">
    <property type="term" value="F:magnesium ion binding"/>
    <property type="evidence" value="ECO:0007669"/>
    <property type="project" value="InterPro"/>
</dbReference>
<dbReference type="InterPro" id="IPR005845">
    <property type="entry name" value="A-D-PHexomutase_a/b/a-II"/>
</dbReference>
<evidence type="ECO:0000313" key="20">
    <source>
        <dbReference type="EMBL" id="MBK5927148.1"/>
    </source>
</evidence>
<dbReference type="SUPFAM" id="SSF55957">
    <property type="entry name" value="Phosphoglucomutase, C-terminal domain"/>
    <property type="match status" value="1"/>
</dbReference>
<dbReference type="InterPro" id="IPR005844">
    <property type="entry name" value="A-D-PHexomutase_a/b/a-I"/>
</dbReference>
<dbReference type="Pfam" id="PF02879">
    <property type="entry name" value="PGM_PMM_II"/>
    <property type="match status" value="1"/>
</dbReference>
<dbReference type="GO" id="GO:0004134">
    <property type="term" value="F:4-alpha-glucanotransferase activity"/>
    <property type="evidence" value="ECO:0007669"/>
    <property type="project" value="UniProtKB-EC"/>
</dbReference>
<dbReference type="GO" id="GO:0005975">
    <property type="term" value="P:carbohydrate metabolic process"/>
    <property type="evidence" value="ECO:0007669"/>
    <property type="project" value="InterPro"/>
</dbReference>
<dbReference type="Gene3D" id="3.20.20.80">
    <property type="entry name" value="Glycosidases"/>
    <property type="match status" value="1"/>
</dbReference>
<dbReference type="Pfam" id="PF02880">
    <property type="entry name" value="PGM_PMM_III"/>
    <property type="match status" value="1"/>
</dbReference>
<evidence type="ECO:0000259" key="18">
    <source>
        <dbReference type="Pfam" id="PF02879"/>
    </source>
</evidence>
<dbReference type="AlphaFoldDB" id="A0A934WJ42"/>
<feature type="domain" description="Alpha-D-phosphohexomutase alpha/beta/alpha" evidence="19">
    <location>
        <begin position="778"/>
        <end position="890"/>
    </location>
</feature>
<keyword evidence="10" id="KW-0479">Metal-binding</keyword>
<comment type="similarity">
    <text evidence="4 16">Belongs to the disproportionating enzyme family.</text>
</comment>
<evidence type="ECO:0000256" key="9">
    <source>
        <dbReference type="ARBA" id="ARBA00022679"/>
    </source>
</evidence>
<keyword evidence="9 16" id="KW-0808">Transferase</keyword>
<keyword evidence="21" id="KW-1185">Reference proteome</keyword>
<name>A0A934WJ42_9RHOB</name>
<feature type="domain" description="Alpha-D-phosphohexomutase alpha/beta/alpha" evidence="18">
    <location>
        <begin position="667"/>
        <end position="769"/>
    </location>
</feature>
<reference evidence="20" key="2">
    <citation type="journal article" date="2020" name="Microorganisms">
        <title>Osmotic Adaptation and Compatible Solute Biosynthesis of Phototrophic Bacteria as Revealed from Genome Analyses.</title>
        <authorList>
            <person name="Imhoff J.F."/>
            <person name="Rahn T."/>
            <person name="Kunzel S."/>
            <person name="Keller A."/>
            <person name="Neulinger S.C."/>
        </authorList>
    </citation>
    <scope>NUCLEOTIDE SEQUENCE</scope>
    <source>
        <strain evidence="20">LMG 28126</strain>
    </source>
</reference>
<reference evidence="20" key="1">
    <citation type="submission" date="2017-05" db="EMBL/GenBank/DDBJ databases">
        <authorList>
            <person name="Imhoff J.F."/>
            <person name="Rahn T."/>
            <person name="Kuenzel S."/>
            <person name="Neulinger S.C."/>
        </authorList>
    </citation>
    <scope>NUCLEOTIDE SEQUENCE</scope>
    <source>
        <strain evidence="20">LMG 28126</strain>
    </source>
</reference>
<organism evidence="20 21">
    <name type="scientific">Rhodobaculum claviforme</name>
    <dbReference type="NCBI Taxonomy" id="1549854"/>
    <lineage>
        <taxon>Bacteria</taxon>
        <taxon>Pseudomonadati</taxon>
        <taxon>Pseudomonadota</taxon>
        <taxon>Alphaproteobacteria</taxon>
        <taxon>Rhodobacterales</taxon>
        <taxon>Paracoccaceae</taxon>
        <taxon>Rhodobaculum</taxon>
    </lineage>
</organism>
<dbReference type="EMBL" id="NHSD01000210">
    <property type="protein sequence ID" value="MBK5927148.1"/>
    <property type="molecule type" value="Genomic_DNA"/>
</dbReference>
<evidence type="ECO:0000256" key="16">
    <source>
        <dbReference type="RuleBase" id="RU361207"/>
    </source>
</evidence>
<dbReference type="Proteomes" id="UP000706333">
    <property type="component" value="Unassembled WGS sequence"/>
</dbReference>
<keyword evidence="12" id="KW-0413">Isomerase</keyword>
<gene>
    <name evidence="20" type="ORF">CCR87_07310</name>
</gene>
<evidence type="ECO:0000256" key="3">
    <source>
        <dbReference type="ARBA" id="ARBA00001946"/>
    </source>
</evidence>
<dbReference type="InterPro" id="IPR003385">
    <property type="entry name" value="Glyco_hydro_77"/>
</dbReference>
<feature type="domain" description="Alpha-D-phosphohexomutase alpha/beta/alpha" evidence="17">
    <location>
        <begin position="497"/>
        <end position="636"/>
    </location>
</feature>
<accession>A0A934WJ42</accession>
<evidence type="ECO:0000256" key="15">
    <source>
        <dbReference type="ARBA" id="ARBA00031501"/>
    </source>
</evidence>
<dbReference type="PANTHER" id="PTHR22573:SF2">
    <property type="entry name" value="PHOSPHOGLUCOMUTASE"/>
    <property type="match status" value="1"/>
</dbReference>
<dbReference type="InterPro" id="IPR016066">
    <property type="entry name" value="A-D-PHexomutase_CS"/>
</dbReference>
<keyword evidence="7" id="KW-0597">Phosphoprotein</keyword>
<dbReference type="Gene3D" id="3.30.310.50">
    <property type="entry name" value="Alpha-D-phosphohexomutase, C-terminal domain"/>
    <property type="match status" value="1"/>
</dbReference>
<evidence type="ECO:0000256" key="8">
    <source>
        <dbReference type="ARBA" id="ARBA00022676"/>
    </source>
</evidence>